<feature type="compositionally biased region" description="Basic and acidic residues" evidence="1">
    <location>
        <begin position="884"/>
        <end position="893"/>
    </location>
</feature>
<dbReference type="Proteomes" id="UP000683000">
    <property type="component" value="Unassembled WGS sequence"/>
</dbReference>
<feature type="region of interest" description="Disordered" evidence="1">
    <location>
        <begin position="884"/>
        <end position="904"/>
    </location>
</feature>
<proteinExistence type="predicted"/>
<evidence type="ECO:0000256" key="1">
    <source>
        <dbReference type="SAM" id="MobiDB-lite"/>
    </source>
</evidence>
<comment type="caution">
    <text evidence="2">The sequence shown here is derived from an EMBL/GenBank/DDBJ whole genome shotgun (WGS) entry which is preliminary data.</text>
</comment>
<dbReference type="OrthoDB" id="2641988at2759"/>
<accession>A0A8I2YJN3</accession>
<sequence>MKGQQILLRLGTIKLHRSTSSHPLASLDLEMTHPDVTMSSTLPMPPPSNVDSGDSEVPLSQLWDEFQAERTILVDDYFDEIQRTIESGESIFSTVLPPLEDELELEDIDGLGLVPPNCENYGIDVDAIGSKTSRSTKSKAGVHVSANDPLYPWTSMPEFLTHVLFSSPRLRFSQAQKVAVLTWAKDLGAPELLGTPTEKVTAALGTVFYLNAISKAIAMDFANPLTRFAMQEYPEDGQGRMSQVHHGSKMLDNLPDGLAPLCVRVDRAIYFVNELLQQSTGQYFIPKKFFQARMSPEGESIEPTILALGHKVSKTEAGFAVDLEMIIIPVSTFFNTFEDLRHRAGESGIQFTASSIAFSDLMPNPLQEKSGRRMVYTMPLIVFMDNVSGNISKQWNKHHMIYVSNGLLPQQMLEQEFSIRFISSLPHATPMELMQGMKDSIQQATDNPIITFDVKHQEEVALIPYNLIVASDNPMQAEECSHGGLRCNYLCRTCKVGGTNAEKKTDEGYISIFQVFTAPFVCHGLTTFSQCGELRMPEGTRAQVKHQIELAKLSGGTEKVKNAISQTGIRDNATAAIVDRLLALGKVLRKRTAGRPALSEAEVTTHLNSELDALLGGQSLDDRINPLLGMQGLDIHKDTPTEILHTILLGIVKYFWSQTTHILEKGQSLKTFRTRLESVNREDLNSPTLNADYIVRYKGGLIRRHFKSLAQVMLYLIYDLVLEKVLQGWSVIGKLVVLLWHTSIDDIEPYLATLSRVIDDFLTISAQCVPSILVTKAKFHFLLHLPMFIRRFGPAIIFSTECYESFNHVFRLASIYSNRQAPSRDSCQLFAERDNVKHVVTGGFWCNPITAKWVKAGPGVIKYFDEHPHQRHLLGFPKMEAPEEWKHGDRAPDQLEGNGCRQMY</sequence>
<name>A0A8I2YJN3_9AGAM</name>
<protein>
    <submittedName>
        <fullName evidence="2">Uncharacterized protein</fullName>
    </submittedName>
</protein>
<dbReference type="PANTHER" id="PTHR31912:SF34">
    <property type="entry name" value="NOTOCHORD-RELATED PROTEIN"/>
    <property type="match status" value="1"/>
</dbReference>
<dbReference type="EMBL" id="JAGFBS010000024">
    <property type="protein sequence ID" value="KAG6373002.1"/>
    <property type="molecule type" value="Genomic_DNA"/>
</dbReference>
<keyword evidence="3" id="KW-1185">Reference proteome</keyword>
<gene>
    <name evidence="2" type="ORF">JVT61DRAFT_7050</name>
</gene>
<dbReference type="PANTHER" id="PTHR31912">
    <property type="entry name" value="IP13529P"/>
    <property type="match status" value="1"/>
</dbReference>
<organism evidence="2 3">
    <name type="scientific">Boletus reticuloceps</name>
    <dbReference type="NCBI Taxonomy" id="495285"/>
    <lineage>
        <taxon>Eukaryota</taxon>
        <taxon>Fungi</taxon>
        <taxon>Dikarya</taxon>
        <taxon>Basidiomycota</taxon>
        <taxon>Agaricomycotina</taxon>
        <taxon>Agaricomycetes</taxon>
        <taxon>Agaricomycetidae</taxon>
        <taxon>Boletales</taxon>
        <taxon>Boletineae</taxon>
        <taxon>Boletaceae</taxon>
        <taxon>Boletoideae</taxon>
        <taxon>Boletus</taxon>
    </lineage>
</organism>
<reference evidence="2" key="1">
    <citation type="submission" date="2021-03" db="EMBL/GenBank/DDBJ databases">
        <title>Evolutionary innovations through gain and loss of genes in the ectomycorrhizal Boletales.</title>
        <authorList>
            <person name="Wu G."/>
            <person name="Miyauchi S."/>
            <person name="Morin E."/>
            <person name="Yang Z.-L."/>
            <person name="Xu J."/>
            <person name="Martin F.M."/>
        </authorList>
    </citation>
    <scope>NUCLEOTIDE SEQUENCE</scope>
    <source>
        <strain evidence="2">BR01</strain>
    </source>
</reference>
<evidence type="ECO:0000313" key="3">
    <source>
        <dbReference type="Proteomes" id="UP000683000"/>
    </source>
</evidence>
<dbReference type="AlphaFoldDB" id="A0A8I2YJN3"/>
<evidence type="ECO:0000313" key="2">
    <source>
        <dbReference type="EMBL" id="KAG6373002.1"/>
    </source>
</evidence>